<accession>E3RTL3</accession>
<dbReference type="KEGG" id="pte:PTT_12362"/>
<sequence length="108" mass="11808">MLKRFSFYAAIETAAFHCLKISFIPTQFSITYLVLMEHLGRSSKDHLTNGKVSAAVVPVLSGFSLITQVCYQGIGSRPRASSIPAKDTVAWPLCLLLQVDLTAAARLH</sequence>
<protein>
    <submittedName>
        <fullName evidence="1">Uncharacterized protein</fullName>
    </submittedName>
</protein>
<dbReference type="AlphaFoldDB" id="E3RTL3"/>
<evidence type="ECO:0000313" key="1">
    <source>
        <dbReference type="EMBL" id="EFQ90936.1"/>
    </source>
</evidence>
<reference evidence="1 2" key="1">
    <citation type="journal article" date="2010" name="Genome Biol.">
        <title>A first genome assembly of the barley fungal pathogen Pyrenophora teres f. teres.</title>
        <authorList>
            <person name="Ellwood S.R."/>
            <person name="Liu Z."/>
            <person name="Syme R.A."/>
            <person name="Lai Z."/>
            <person name="Hane J.K."/>
            <person name="Keiper F."/>
            <person name="Moffat C.S."/>
            <person name="Oliver R.P."/>
            <person name="Friesen T.L."/>
        </authorList>
    </citation>
    <scope>NUCLEOTIDE SEQUENCE [LARGE SCALE GENOMIC DNA]</scope>
    <source>
        <strain evidence="1 2">0-1</strain>
    </source>
</reference>
<dbReference type="OrthoDB" id="5107175at2759"/>
<dbReference type="Proteomes" id="UP000001067">
    <property type="component" value="Unassembled WGS sequence"/>
</dbReference>
<dbReference type="HOGENOM" id="CLU_2198309_0_0_1"/>
<proteinExistence type="predicted"/>
<keyword evidence="2" id="KW-1185">Reference proteome</keyword>
<name>E3RTL3_PYRTT</name>
<evidence type="ECO:0000313" key="2">
    <source>
        <dbReference type="Proteomes" id="UP000001067"/>
    </source>
</evidence>
<dbReference type="EMBL" id="GL535011">
    <property type="protein sequence ID" value="EFQ90936.1"/>
    <property type="molecule type" value="Genomic_DNA"/>
</dbReference>
<gene>
    <name evidence="1" type="ORF">PTT_12362</name>
</gene>
<organism evidence="2">
    <name type="scientific">Pyrenophora teres f. teres (strain 0-1)</name>
    <name type="common">Barley net blotch fungus</name>
    <name type="synonym">Drechslera teres f. teres</name>
    <dbReference type="NCBI Taxonomy" id="861557"/>
    <lineage>
        <taxon>Eukaryota</taxon>
        <taxon>Fungi</taxon>
        <taxon>Dikarya</taxon>
        <taxon>Ascomycota</taxon>
        <taxon>Pezizomycotina</taxon>
        <taxon>Dothideomycetes</taxon>
        <taxon>Pleosporomycetidae</taxon>
        <taxon>Pleosporales</taxon>
        <taxon>Pleosporineae</taxon>
        <taxon>Pleosporaceae</taxon>
        <taxon>Pyrenophora</taxon>
    </lineage>
</organism>